<dbReference type="Proteomes" id="UP000266673">
    <property type="component" value="Unassembled WGS sequence"/>
</dbReference>
<dbReference type="SMART" id="SM00545">
    <property type="entry name" value="JmjN"/>
    <property type="match status" value="1"/>
</dbReference>
<dbReference type="PROSITE" id="PS51183">
    <property type="entry name" value="JMJN"/>
    <property type="match status" value="1"/>
</dbReference>
<dbReference type="InterPro" id="IPR003349">
    <property type="entry name" value="JmjN"/>
</dbReference>
<accession>A0A397V4F4</accession>
<gene>
    <name evidence="4" type="ORF">C2G38_1969021</name>
</gene>
<dbReference type="Pfam" id="PF02375">
    <property type="entry name" value="JmjN"/>
    <property type="match status" value="1"/>
</dbReference>
<feature type="domain" description="JmjN" evidence="2">
    <location>
        <begin position="12"/>
        <end position="53"/>
    </location>
</feature>
<evidence type="ECO:0000313" key="5">
    <source>
        <dbReference type="Proteomes" id="UP000266673"/>
    </source>
</evidence>
<dbReference type="GO" id="GO:0010468">
    <property type="term" value="P:regulation of gene expression"/>
    <property type="evidence" value="ECO:0007669"/>
    <property type="project" value="TreeGrafter"/>
</dbReference>
<evidence type="ECO:0000259" key="3">
    <source>
        <dbReference type="PROSITE" id="PS51184"/>
    </source>
</evidence>
<dbReference type="GO" id="GO:0032454">
    <property type="term" value="F:histone H3K9 demethylase activity"/>
    <property type="evidence" value="ECO:0007669"/>
    <property type="project" value="TreeGrafter"/>
</dbReference>
<organism evidence="4 5">
    <name type="scientific">Gigaspora rosea</name>
    <dbReference type="NCBI Taxonomy" id="44941"/>
    <lineage>
        <taxon>Eukaryota</taxon>
        <taxon>Fungi</taxon>
        <taxon>Fungi incertae sedis</taxon>
        <taxon>Mucoromycota</taxon>
        <taxon>Glomeromycotina</taxon>
        <taxon>Glomeromycetes</taxon>
        <taxon>Diversisporales</taxon>
        <taxon>Gigasporaceae</taxon>
        <taxon>Gigaspora</taxon>
    </lineage>
</organism>
<keyword evidence="5" id="KW-1185">Reference proteome</keyword>
<dbReference type="SMART" id="SM00558">
    <property type="entry name" value="JmjC"/>
    <property type="match status" value="1"/>
</dbReference>
<dbReference type="Pfam" id="PF02373">
    <property type="entry name" value="JmjC"/>
    <property type="match status" value="1"/>
</dbReference>
<dbReference type="STRING" id="44941.A0A397V4F4"/>
<comment type="caution">
    <text evidence="4">The sequence shown here is derived from an EMBL/GenBank/DDBJ whole genome shotgun (WGS) entry which is preliminary data.</text>
</comment>
<reference evidence="4 5" key="1">
    <citation type="submission" date="2018-06" db="EMBL/GenBank/DDBJ databases">
        <title>Comparative genomics reveals the genomic features of Rhizophagus irregularis, R. cerebriforme, R. diaphanum and Gigaspora rosea, and their symbiotic lifestyle signature.</title>
        <authorList>
            <person name="Morin E."/>
            <person name="San Clemente H."/>
            <person name="Chen E.C.H."/>
            <person name="De La Providencia I."/>
            <person name="Hainaut M."/>
            <person name="Kuo A."/>
            <person name="Kohler A."/>
            <person name="Murat C."/>
            <person name="Tang N."/>
            <person name="Roy S."/>
            <person name="Loubradou J."/>
            <person name="Henrissat B."/>
            <person name="Grigoriev I.V."/>
            <person name="Corradi N."/>
            <person name="Roux C."/>
            <person name="Martin F.M."/>
        </authorList>
    </citation>
    <scope>NUCLEOTIDE SEQUENCE [LARGE SCALE GENOMIC DNA]</scope>
    <source>
        <strain evidence="4 5">DAOM 194757</strain>
    </source>
</reference>
<feature type="compositionally biased region" description="Low complexity" evidence="1">
    <location>
        <begin position="356"/>
        <end position="375"/>
    </location>
</feature>
<dbReference type="EMBL" id="QKWP01000618">
    <property type="protein sequence ID" value="RIB17285.1"/>
    <property type="molecule type" value="Genomic_DNA"/>
</dbReference>
<protein>
    <submittedName>
        <fullName evidence="4">JmjC domain, hydroxylase-domain-containing protein</fullName>
    </submittedName>
</protein>
<dbReference type="Gene3D" id="2.60.120.650">
    <property type="entry name" value="Cupin"/>
    <property type="match status" value="1"/>
</dbReference>
<dbReference type="AlphaFoldDB" id="A0A397V4F4"/>
<dbReference type="InterPro" id="IPR003347">
    <property type="entry name" value="JmjC_dom"/>
</dbReference>
<evidence type="ECO:0000256" key="1">
    <source>
        <dbReference type="SAM" id="MobiDB-lite"/>
    </source>
</evidence>
<name>A0A397V4F4_9GLOM</name>
<feature type="compositionally biased region" description="Polar residues" evidence="1">
    <location>
        <begin position="381"/>
        <end position="393"/>
    </location>
</feature>
<sequence>MKVIPDHIYGGIPVFRPTWDQFKDFRTFVAAVKHYGYESGIIKIIPPEEWKKTLPNDYSRQLSKVLIKSPCQQMVMRDTTVGYYVVRNIESDKTYTVKEWAELCETSKYATPPPKMKEPNMDLDKFDYRSVNKQPFNDDEYIKELAVYYWKNVTYTPPFYGADMAGTLFTDTTKSWNVNCLDNLLNTIDPIPGVNDAYLYFGMWKACFPWHVEDKDLYSINYIHFGAPKHWYAISPKRADKFEQHMRGWFGYASKNCSEFLRHKEFLVSPSALDRAPILYNHVIQREGEFIITFPRGYHSGFNLGFNCAESVNFAFEDWIEIGIRAKSCACRPDSVRIDVRALFGHLLDPDLTNTSSQSVIPSSSTSSSSSSSSSPRKMVKQTSSRKVTSVASHSKKTKIKLPSDSVGSTSTKIVLSPKKGRLKSHPNKAGK</sequence>
<evidence type="ECO:0000313" key="4">
    <source>
        <dbReference type="EMBL" id="RIB17285.1"/>
    </source>
</evidence>
<evidence type="ECO:0000259" key="2">
    <source>
        <dbReference type="PROSITE" id="PS51183"/>
    </source>
</evidence>
<dbReference type="PANTHER" id="PTHR10694">
    <property type="entry name" value="LYSINE-SPECIFIC DEMETHYLASE"/>
    <property type="match status" value="1"/>
</dbReference>
<feature type="region of interest" description="Disordered" evidence="1">
    <location>
        <begin position="355"/>
        <end position="432"/>
    </location>
</feature>
<feature type="compositionally biased region" description="Basic residues" evidence="1">
    <location>
        <begin position="419"/>
        <end position="432"/>
    </location>
</feature>
<dbReference type="SUPFAM" id="SSF51197">
    <property type="entry name" value="Clavaminate synthase-like"/>
    <property type="match status" value="1"/>
</dbReference>
<proteinExistence type="predicted"/>
<dbReference type="OrthoDB" id="9547406at2759"/>
<dbReference type="PROSITE" id="PS51184">
    <property type="entry name" value="JMJC"/>
    <property type="match status" value="1"/>
</dbReference>
<dbReference type="GO" id="GO:0051864">
    <property type="term" value="F:histone H3K36 demethylase activity"/>
    <property type="evidence" value="ECO:0007669"/>
    <property type="project" value="TreeGrafter"/>
</dbReference>
<dbReference type="GO" id="GO:0005634">
    <property type="term" value="C:nucleus"/>
    <property type="evidence" value="ECO:0007669"/>
    <property type="project" value="TreeGrafter"/>
</dbReference>
<dbReference type="PANTHER" id="PTHR10694:SF7">
    <property type="entry name" value="[HISTONE H3]-TRIMETHYL-L-LYSINE(9) DEMETHYLASE"/>
    <property type="match status" value="1"/>
</dbReference>
<feature type="domain" description="JmjC" evidence="3">
    <location>
        <begin position="170"/>
        <end position="331"/>
    </location>
</feature>
<dbReference type="GO" id="GO:0000785">
    <property type="term" value="C:chromatin"/>
    <property type="evidence" value="ECO:0007669"/>
    <property type="project" value="TreeGrafter"/>
</dbReference>